<evidence type="ECO:0000256" key="5">
    <source>
        <dbReference type="ARBA" id="ARBA00023004"/>
    </source>
</evidence>
<dbReference type="InterPro" id="IPR024007">
    <property type="entry name" value="FeFe-hyd_mat_HydG"/>
</dbReference>
<dbReference type="PANTHER" id="PTHR43583:SF2">
    <property type="entry name" value="THIAZOLE BIOSYNTHESIS PROTEIN"/>
    <property type="match status" value="1"/>
</dbReference>
<dbReference type="InterPro" id="IPR006638">
    <property type="entry name" value="Elp3/MiaA/NifB-like_rSAM"/>
</dbReference>
<keyword evidence="6" id="KW-0411">Iron-sulfur</keyword>
<keyword evidence="4" id="KW-0479">Metal-binding</keyword>
<keyword evidence="5" id="KW-0408">Iron</keyword>
<evidence type="ECO:0000256" key="2">
    <source>
        <dbReference type="ARBA" id="ARBA00022485"/>
    </source>
</evidence>
<dbReference type="GO" id="GO:0036355">
    <property type="term" value="F:2-iminoacetate synthase activity"/>
    <property type="evidence" value="ECO:0007669"/>
    <property type="project" value="UniProtKB-EC"/>
</dbReference>
<dbReference type="SFLD" id="SFLDG01081">
    <property type="entry name" value="cleavage_of_the_Ca-Cb_bond_in"/>
    <property type="match status" value="1"/>
</dbReference>
<proteinExistence type="predicted"/>
<dbReference type="SMART" id="SM00876">
    <property type="entry name" value="BATS"/>
    <property type="match status" value="1"/>
</dbReference>
<gene>
    <name evidence="9" type="ORF">GGD90_001996</name>
</gene>
<comment type="caution">
    <text evidence="9">The sequence shown here is derived from an EMBL/GenBank/DDBJ whole genome shotgun (WGS) entry which is preliminary data.</text>
</comment>
<comment type="cofactor">
    <cofactor evidence="1">
        <name>[4Fe-4S] cluster</name>
        <dbReference type="ChEBI" id="CHEBI:49883"/>
    </cofactor>
</comment>
<evidence type="ECO:0000313" key="10">
    <source>
        <dbReference type="Proteomes" id="UP000587070"/>
    </source>
</evidence>
<dbReference type="SFLD" id="SFLDG01060">
    <property type="entry name" value="BATS_domain_containing"/>
    <property type="match status" value="1"/>
</dbReference>
<dbReference type="InterPro" id="IPR010722">
    <property type="entry name" value="BATS_dom"/>
</dbReference>
<dbReference type="RefSeq" id="WP_153116512.1">
    <property type="nucleotide sequence ID" value="NZ_JACIGE010000006.1"/>
</dbReference>
<dbReference type="NCBIfam" id="TIGR03955">
    <property type="entry name" value="rSAM_HydG"/>
    <property type="match status" value="1"/>
</dbReference>
<dbReference type="Gene3D" id="3.20.20.70">
    <property type="entry name" value="Aldolase class I"/>
    <property type="match status" value="1"/>
</dbReference>
<evidence type="ECO:0000313" key="9">
    <source>
        <dbReference type="EMBL" id="MBB4247622.1"/>
    </source>
</evidence>
<keyword evidence="10" id="KW-1185">Reference proteome</keyword>
<comment type="cofactor">
    <cofactor evidence="7">
        <name>[2Fe-2S] cluster</name>
        <dbReference type="ChEBI" id="CHEBI:190135"/>
    </cofactor>
</comment>
<sequence>MTASSNFDIDETPILASLAAGAASAAPGSAQVREILAKARELKGISADEIVPLMNLRDPELIDELFASARFVKDAIYGKRLVIFAPLYVSNLCANECSYCAFRKRNKEVVRRALDQDEIARETRMLIDQGHKRILLVAGESYPTRGLDYILDAIDTVYSVKHGKGEIRRVNVNIAPLSVEEFARLKEAKIGTYQIFQETYHHETYRQVHTSGAKTNYQWRLQAIDRAMSAGIDDCGVGVLFGLADWRFDLLALMQHIGHLEATFGVGPHTISVPRIEPATGSSFATLPPHAVSDEDFRKIVAILRIAVPYTGIIMSTRENAEMRRETFALGVSQISGGSRTNPGGYAEAAREDMSQFSLGDHRTLDEVVQDVARLGYIPSFCTGCYRLGRTGADFMDIARPGEIKQHCDPNAASTFQEYLSDYASPEARALGEQAIAAFIDGMEPTPARYSRVMVDKVRQGKRDVYR</sequence>
<dbReference type="InterPro" id="IPR058240">
    <property type="entry name" value="rSAM_sf"/>
</dbReference>
<protein>
    <submittedName>
        <fullName evidence="9">2-iminoacetate synthase</fullName>
        <ecNumber evidence="9">4.1.99.19</ecNumber>
    </submittedName>
</protein>
<evidence type="ECO:0000256" key="7">
    <source>
        <dbReference type="ARBA" id="ARBA00034078"/>
    </source>
</evidence>
<accession>A0A840GGJ1</accession>
<dbReference type="Pfam" id="PF06968">
    <property type="entry name" value="BATS"/>
    <property type="match status" value="1"/>
</dbReference>
<evidence type="ECO:0000256" key="4">
    <source>
        <dbReference type="ARBA" id="ARBA00022723"/>
    </source>
</evidence>
<dbReference type="InterPro" id="IPR007197">
    <property type="entry name" value="rSAM"/>
</dbReference>
<dbReference type="EC" id="4.1.99.19" evidence="9"/>
<dbReference type="GO" id="GO:0051539">
    <property type="term" value="F:4 iron, 4 sulfur cluster binding"/>
    <property type="evidence" value="ECO:0007669"/>
    <property type="project" value="UniProtKB-KW"/>
</dbReference>
<name>A0A840GGJ1_RHOTE</name>
<evidence type="ECO:0000256" key="3">
    <source>
        <dbReference type="ARBA" id="ARBA00022691"/>
    </source>
</evidence>
<dbReference type="OrthoDB" id="3320990at2"/>
<organism evidence="9 10">
    <name type="scientific">Rhodocyclus tenuis</name>
    <name type="common">Rhodospirillum tenue</name>
    <dbReference type="NCBI Taxonomy" id="1066"/>
    <lineage>
        <taxon>Bacteria</taxon>
        <taxon>Pseudomonadati</taxon>
        <taxon>Pseudomonadota</taxon>
        <taxon>Betaproteobacteria</taxon>
        <taxon>Rhodocyclales</taxon>
        <taxon>Rhodocyclaceae</taxon>
        <taxon>Rhodocyclus</taxon>
    </lineage>
</organism>
<dbReference type="GO" id="GO:0046872">
    <property type="term" value="F:metal ion binding"/>
    <property type="evidence" value="ECO:0007669"/>
    <property type="project" value="UniProtKB-KW"/>
</dbReference>
<dbReference type="Proteomes" id="UP000587070">
    <property type="component" value="Unassembled WGS sequence"/>
</dbReference>
<keyword evidence="9" id="KW-0456">Lyase</keyword>
<keyword evidence="2" id="KW-0004">4Fe-4S</keyword>
<evidence type="ECO:0000256" key="1">
    <source>
        <dbReference type="ARBA" id="ARBA00001966"/>
    </source>
</evidence>
<keyword evidence="3" id="KW-0949">S-adenosyl-L-methionine</keyword>
<dbReference type="EMBL" id="JACIGE010000006">
    <property type="protein sequence ID" value="MBB4247622.1"/>
    <property type="molecule type" value="Genomic_DNA"/>
</dbReference>
<dbReference type="Pfam" id="PF04055">
    <property type="entry name" value="Radical_SAM"/>
    <property type="match status" value="1"/>
</dbReference>
<evidence type="ECO:0000256" key="6">
    <source>
        <dbReference type="ARBA" id="ARBA00023014"/>
    </source>
</evidence>
<feature type="domain" description="Radical SAM core" evidence="8">
    <location>
        <begin position="77"/>
        <end position="310"/>
    </location>
</feature>
<dbReference type="SFLD" id="SFLDS00029">
    <property type="entry name" value="Radical_SAM"/>
    <property type="match status" value="1"/>
</dbReference>
<reference evidence="9 10" key="1">
    <citation type="submission" date="2020-08" db="EMBL/GenBank/DDBJ databases">
        <title>Genome sequencing of Purple Non-Sulfur Bacteria from various extreme environments.</title>
        <authorList>
            <person name="Mayer M."/>
        </authorList>
    </citation>
    <scope>NUCLEOTIDE SEQUENCE [LARGE SCALE GENOMIC DNA]</scope>
    <source>
        <strain evidence="9 10">2761</strain>
    </source>
</reference>
<dbReference type="SMART" id="SM00729">
    <property type="entry name" value="Elp3"/>
    <property type="match status" value="1"/>
</dbReference>
<evidence type="ECO:0000259" key="8">
    <source>
        <dbReference type="PROSITE" id="PS51918"/>
    </source>
</evidence>
<dbReference type="AlphaFoldDB" id="A0A840GGJ1"/>
<dbReference type="SFLD" id="SFLDF00319">
    <property type="entry name" value="Fe_hydrogenase_maturase_(HydG"/>
    <property type="match status" value="1"/>
</dbReference>
<dbReference type="CDD" id="cd01335">
    <property type="entry name" value="Radical_SAM"/>
    <property type="match status" value="1"/>
</dbReference>
<dbReference type="SUPFAM" id="SSF102114">
    <property type="entry name" value="Radical SAM enzymes"/>
    <property type="match status" value="1"/>
</dbReference>
<dbReference type="PANTHER" id="PTHR43583">
    <property type="entry name" value="2-IMINOACETATE SYNTHASE"/>
    <property type="match status" value="1"/>
</dbReference>
<dbReference type="PROSITE" id="PS51918">
    <property type="entry name" value="RADICAL_SAM"/>
    <property type="match status" value="1"/>
</dbReference>
<dbReference type="InterPro" id="IPR013785">
    <property type="entry name" value="Aldolase_TIM"/>
</dbReference>
<dbReference type="InterPro" id="IPR034428">
    <property type="entry name" value="ThiH/NoCL/HydG-like"/>
</dbReference>